<organism evidence="2 3">
    <name type="scientific">Linum trigynum</name>
    <dbReference type="NCBI Taxonomy" id="586398"/>
    <lineage>
        <taxon>Eukaryota</taxon>
        <taxon>Viridiplantae</taxon>
        <taxon>Streptophyta</taxon>
        <taxon>Embryophyta</taxon>
        <taxon>Tracheophyta</taxon>
        <taxon>Spermatophyta</taxon>
        <taxon>Magnoliopsida</taxon>
        <taxon>eudicotyledons</taxon>
        <taxon>Gunneridae</taxon>
        <taxon>Pentapetalae</taxon>
        <taxon>rosids</taxon>
        <taxon>fabids</taxon>
        <taxon>Malpighiales</taxon>
        <taxon>Linaceae</taxon>
        <taxon>Linum</taxon>
    </lineage>
</organism>
<keyword evidence="3" id="KW-1185">Reference proteome</keyword>
<reference evidence="2 3" key="1">
    <citation type="submission" date="2024-04" db="EMBL/GenBank/DDBJ databases">
        <authorList>
            <person name="Fracassetti M."/>
        </authorList>
    </citation>
    <scope>NUCLEOTIDE SEQUENCE [LARGE SCALE GENOMIC DNA]</scope>
</reference>
<proteinExistence type="predicted"/>
<name>A0AAV2E452_9ROSI</name>
<dbReference type="Proteomes" id="UP001497516">
    <property type="component" value="Chromosome 4"/>
</dbReference>
<evidence type="ECO:0000256" key="1">
    <source>
        <dbReference type="SAM" id="MobiDB-lite"/>
    </source>
</evidence>
<accession>A0AAV2E452</accession>
<evidence type="ECO:0000313" key="3">
    <source>
        <dbReference type="Proteomes" id="UP001497516"/>
    </source>
</evidence>
<gene>
    <name evidence="2" type="ORF">LTRI10_LOCUS22119</name>
</gene>
<dbReference type="AlphaFoldDB" id="A0AAV2E452"/>
<evidence type="ECO:0000313" key="2">
    <source>
        <dbReference type="EMBL" id="CAL1380691.1"/>
    </source>
</evidence>
<dbReference type="EMBL" id="OZ034817">
    <property type="protein sequence ID" value="CAL1380691.1"/>
    <property type="molecule type" value="Genomic_DNA"/>
</dbReference>
<feature type="region of interest" description="Disordered" evidence="1">
    <location>
        <begin position="1"/>
        <end position="27"/>
    </location>
</feature>
<sequence>MLSNALAETSTMAPALTPSGRPPNTESTITALMATDEPTTTSMTSDSSPMAVETNLPKADCIVPNATTRPPTSYARALAGVEPHGAQAAQKWTPVGENDLVPGQINGEPSLSIFAGFKGRLCAPLQKTLVERLLGLRILLSTSRTMETHRGAGDHGFG</sequence>
<protein>
    <submittedName>
        <fullName evidence="2">Uncharacterized protein</fullName>
    </submittedName>
</protein>
<feature type="compositionally biased region" description="Polar residues" evidence="1">
    <location>
        <begin position="1"/>
        <end position="12"/>
    </location>
</feature>